<accession>A0ABS9P8M4</accession>
<evidence type="ECO:0000313" key="3">
    <source>
        <dbReference type="Proteomes" id="UP000814385"/>
    </source>
</evidence>
<evidence type="ECO:0000256" key="1">
    <source>
        <dbReference type="ARBA" id="ARBA00023239"/>
    </source>
</evidence>
<comment type="caution">
    <text evidence="2">The sequence shown here is derived from an EMBL/GenBank/DDBJ whole genome shotgun (WGS) entry which is preliminary data.</text>
</comment>
<gene>
    <name evidence="2" type="ORF">HOP52_09490</name>
</gene>
<sequence>MHYFAYGSNMSLSRLRERVPSAEALGCFALNGHDLRFHKSSKDGSGKCDAYFTSDAGDVVYGVLFKIDPSEKNALDRAEGLGYGYDEKVVTLTALDGSSITATTYIATNIDKNLKPYSWYVNHVLIGANEASLPSDYIAAKITSVEAIEDSDKERDAKQRAIHS</sequence>
<dbReference type="InterPro" id="IPR013024">
    <property type="entry name" value="GGCT-like"/>
</dbReference>
<name>A0ABS9P8M4_9GAMM</name>
<dbReference type="InterPro" id="IPR036568">
    <property type="entry name" value="GGCT-like_sf"/>
</dbReference>
<dbReference type="RefSeq" id="WP_238977129.1">
    <property type="nucleotide sequence ID" value="NZ_JABFUC010000006.1"/>
</dbReference>
<dbReference type="PANTHER" id="PTHR12935">
    <property type="entry name" value="GAMMA-GLUTAMYLCYCLOTRANSFERASE"/>
    <property type="match status" value="1"/>
</dbReference>
<reference evidence="2 3" key="1">
    <citation type="submission" date="2020-05" db="EMBL/GenBank/DDBJ databases">
        <title>Comparative genomic analysis of denitrifying bacteria from Halomonas genus.</title>
        <authorList>
            <person name="Wang L."/>
            <person name="Shao Z."/>
        </authorList>
    </citation>
    <scope>NUCLEOTIDE SEQUENCE [LARGE SCALE GENOMIC DNA]</scope>
    <source>
        <strain evidence="2 3">A4</strain>
    </source>
</reference>
<proteinExistence type="predicted"/>
<protein>
    <submittedName>
        <fullName evidence="2">Gamma-glutamylcyclotransferase</fullName>
    </submittedName>
</protein>
<dbReference type="SUPFAM" id="SSF110857">
    <property type="entry name" value="Gamma-glutamyl cyclotransferase-like"/>
    <property type="match status" value="1"/>
</dbReference>
<dbReference type="Proteomes" id="UP000814385">
    <property type="component" value="Unassembled WGS sequence"/>
</dbReference>
<dbReference type="PANTHER" id="PTHR12935:SF0">
    <property type="entry name" value="GAMMA-GLUTAMYLCYCLOTRANSFERASE"/>
    <property type="match status" value="1"/>
</dbReference>
<dbReference type="Gene3D" id="3.10.490.10">
    <property type="entry name" value="Gamma-glutamyl cyclotransferase-like"/>
    <property type="match status" value="1"/>
</dbReference>
<keyword evidence="3" id="KW-1185">Reference proteome</keyword>
<dbReference type="Pfam" id="PF13772">
    <property type="entry name" value="AIG2_2"/>
    <property type="match status" value="1"/>
</dbReference>
<keyword evidence="1" id="KW-0456">Lyase</keyword>
<dbReference type="CDD" id="cd06661">
    <property type="entry name" value="GGCT_like"/>
    <property type="match status" value="1"/>
</dbReference>
<dbReference type="InterPro" id="IPR017939">
    <property type="entry name" value="G-Glutamylcylcotransferase"/>
</dbReference>
<dbReference type="EMBL" id="JABFUC010000006">
    <property type="protein sequence ID" value="MCG6657986.1"/>
    <property type="molecule type" value="Genomic_DNA"/>
</dbReference>
<evidence type="ECO:0000313" key="2">
    <source>
        <dbReference type="EMBL" id="MCG6657986.1"/>
    </source>
</evidence>
<organism evidence="2 3">
    <name type="scientific">Billgrantia campisalis</name>
    <dbReference type="NCBI Taxonomy" id="74661"/>
    <lineage>
        <taxon>Bacteria</taxon>
        <taxon>Pseudomonadati</taxon>
        <taxon>Pseudomonadota</taxon>
        <taxon>Gammaproteobacteria</taxon>
        <taxon>Oceanospirillales</taxon>
        <taxon>Halomonadaceae</taxon>
        <taxon>Billgrantia</taxon>
    </lineage>
</organism>